<dbReference type="EMBL" id="JAPJZI010000001">
    <property type="protein sequence ID" value="MDA5397580.1"/>
    <property type="molecule type" value="Genomic_DNA"/>
</dbReference>
<evidence type="ECO:0000256" key="2">
    <source>
        <dbReference type="ARBA" id="ARBA00023002"/>
    </source>
</evidence>
<proteinExistence type="inferred from homology"/>
<dbReference type="InterPro" id="IPR016162">
    <property type="entry name" value="Ald_DH_N"/>
</dbReference>
<accession>A0A9X3UF76</accession>
<dbReference type="InterPro" id="IPR016160">
    <property type="entry name" value="Ald_DH_CS_CYS"/>
</dbReference>
<dbReference type="CDD" id="cd07103">
    <property type="entry name" value="ALDH_F5_SSADH_GabD"/>
    <property type="match status" value="1"/>
</dbReference>
<dbReference type="Gene3D" id="3.40.309.10">
    <property type="entry name" value="Aldehyde Dehydrogenase, Chain A, domain 2"/>
    <property type="match status" value="1"/>
</dbReference>
<keyword evidence="5" id="KW-1185">Reference proteome</keyword>
<dbReference type="PANTHER" id="PTHR43353:SF5">
    <property type="entry name" value="SUCCINATE-SEMIALDEHYDE DEHYDROGENASE, MITOCHONDRIAL"/>
    <property type="match status" value="1"/>
</dbReference>
<comment type="caution">
    <text evidence="4">The sequence shown here is derived from an EMBL/GenBank/DDBJ whole genome shotgun (WGS) entry which is preliminary data.</text>
</comment>
<dbReference type="InterPro" id="IPR015590">
    <property type="entry name" value="Aldehyde_DH_dom"/>
</dbReference>
<dbReference type="InterPro" id="IPR016163">
    <property type="entry name" value="Ald_DH_C"/>
</dbReference>
<dbReference type="Proteomes" id="UP001151234">
    <property type="component" value="Unassembled WGS sequence"/>
</dbReference>
<dbReference type="GO" id="GO:0016620">
    <property type="term" value="F:oxidoreductase activity, acting on the aldehyde or oxo group of donors, NAD or NADP as acceptor"/>
    <property type="evidence" value="ECO:0007669"/>
    <property type="project" value="InterPro"/>
</dbReference>
<keyword evidence="2" id="KW-0560">Oxidoreductase</keyword>
<evidence type="ECO:0000256" key="1">
    <source>
        <dbReference type="ARBA" id="ARBA00009986"/>
    </source>
</evidence>
<dbReference type="PROSITE" id="PS00070">
    <property type="entry name" value="ALDEHYDE_DEHYDR_CYS"/>
    <property type="match status" value="1"/>
</dbReference>
<organism evidence="4 5">
    <name type="scientific">Hoeflea prorocentri</name>
    <dbReference type="NCBI Taxonomy" id="1922333"/>
    <lineage>
        <taxon>Bacteria</taxon>
        <taxon>Pseudomonadati</taxon>
        <taxon>Pseudomonadota</taxon>
        <taxon>Alphaproteobacteria</taxon>
        <taxon>Hyphomicrobiales</taxon>
        <taxon>Rhizobiaceae</taxon>
        <taxon>Hoeflea</taxon>
    </lineage>
</organism>
<dbReference type="InterPro" id="IPR016161">
    <property type="entry name" value="Ald_DH/histidinol_DH"/>
</dbReference>
<reference evidence="4" key="1">
    <citation type="submission" date="2022-11" db="EMBL/GenBank/DDBJ databases">
        <title>Draft genome sequence of Hoeflea poritis E7-10 and Hoeflea prorocentri PM5-8, separated from scleractinian coral Porites lutea and marine dinoflagellate.</title>
        <authorList>
            <person name="Zhang G."/>
            <person name="Wei Q."/>
            <person name="Cai L."/>
        </authorList>
    </citation>
    <scope>NUCLEOTIDE SEQUENCE</scope>
    <source>
        <strain evidence="4">PM5-8</strain>
    </source>
</reference>
<dbReference type="FunFam" id="3.40.605.10:FF:000007">
    <property type="entry name" value="NAD/NADP-dependent betaine aldehyde dehydrogenase"/>
    <property type="match status" value="1"/>
</dbReference>
<dbReference type="Gene3D" id="3.40.605.10">
    <property type="entry name" value="Aldehyde Dehydrogenase, Chain A, domain 1"/>
    <property type="match status" value="1"/>
</dbReference>
<feature type="domain" description="Aldehyde dehydrogenase" evidence="3">
    <location>
        <begin position="12"/>
        <end position="474"/>
    </location>
</feature>
<dbReference type="FunFam" id="3.40.309.10:FF:000009">
    <property type="entry name" value="Aldehyde dehydrogenase A"/>
    <property type="match status" value="1"/>
</dbReference>
<dbReference type="PANTHER" id="PTHR43353">
    <property type="entry name" value="SUCCINATE-SEMIALDEHYDE DEHYDROGENASE, MITOCHONDRIAL"/>
    <property type="match status" value="1"/>
</dbReference>
<sequence length="484" mass="52309">MTRTKMLIDGVWVVGEGDAIEVRNPARGSVVGTVSHATPAEVDLALRAARLAFGDWSKRPPVERARLLKRAAHIIRERKSDLGRLMTSEQGKPVNEAVGEISKLADTFDFYAEEATRVFGEIIPNDSNAYQSLVVREPIGVVAAISPWNYPAELIGWKVAAGLTAGCTLVVKPPELTPLSPLAIMECMVDAGLPAGTINMVTGKGSTVGQQMVESDIPDKIAFTGSSAVGLHIQQSLKNIKRLSLELGGNCPMIVTAQANLDQAVKGAARRSFRNCGQICIAINRIYVERAAYEPFLEKLAAAADSLVVDDGLENPDADLGALCSQEPLDKTKQHLADALERGARLVAGGRAPDAPGLENGLFFRPTVVADCSHDMKVMTEETFGPLVGVTAFDKHAEAVRMANDTPYGLASYLYTKNMDEMRYYSRHLDYGNVAVNNVDAGIISAPYGGWKQSGIGVEHAREGLLEYLNYKHVRLCFDEDALQ</sequence>
<protein>
    <submittedName>
        <fullName evidence="4">NAD-dependent succinate-semialdehyde dehydrogenase</fullName>
    </submittedName>
</protein>
<evidence type="ECO:0000259" key="3">
    <source>
        <dbReference type="Pfam" id="PF00171"/>
    </source>
</evidence>
<evidence type="ECO:0000313" key="5">
    <source>
        <dbReference type="Proteomes" id="UP001151234"/>
    </source>
</evidence>
<dbReference type="AlphaFoldDB" id="A0A9X3UF76"/>
<dbReference type="InterPro" id="IPR050740">
    <property type="entry name" value="Aldehyde_DH_Superfamily"/>
</dbReference>
<name>A0A9X3UF76_9HYPH</name>
<dbReference type="Pfam" id="PF00171">
    <property type="entry name" value="Aldedh"/>
    <property type="match status" value="1"/>
</dbReference>
<gene>
    <name evidence="4" type="ORF">OQ273_03240</name>
</gene>
<dbReference type="SUPFAM" id="SSF53720">
    <property type="entry name" value="ALDH-like"/>
    <property type="match status" value="1"/>
</dbReference>
<dbReference type="RefSeq" id="WP_267989039.1">
    <property type="nucleotide sequence ID" value="NZ_JAPJZI010000001.1"/>
</dbReference>
<evidence type="ECO:0000313" key="4">
    <source>
        <dbReference type="EMBL" id="MDA5397580.1"/>
    </source>
</evidence>
<comment type="similarity">
    <text evidence="1">Belongs to the aldehyde dehydrogenase family.</text>
</comment>